<feature type="region of interest" description="Disordered" evidence="1">
    <location>
        <begin position="18"/>
        <end position="42"/>
    </location>
</feature>
<evidence type="ECO:0000313" key="2">
    <source>
        <dbReference type="EMBL" id="SVC79071.1"/>
    </source>
</evidence>
<accession>A0A382Q4A2</accession>
<reference evidence="2" key="1">
    <citation type="submission" date="2018-05" db="EMBL/GenBank/DDBJ databases">
        <authorList>
            <person name="Lanie J.A."/>
            <person name="Ng W.-L."/>
            <person name="Kazmierczak K.M."/>
            <person name="Andrzejewski T.M."/>
            <person name="Davidsen T.M."/>
            <person name="Wayne K.J."/>
            <person name="Tettelin H."/>
            <person name="Glass J.I."/>
            <person name="Rusch D."/>
            <person name="Podicherti R."/>
            <person name="Tsui H.-C.T."/>
            <person name="Winkler M.E."/>
        </authorList>
    </citation>
    <scope>NUCLEOTIDE SEQUENCE</scope>
</reference>
<evidence type="ECO:0000256" key="1">
    <source>
        <dbReference type="SAM" id="MobiDB-lite"/>
    </source>
</evidence>
<dbReference type="AlphaFoldDB" id="A0A382Q4A2"/>
<sequence>MRAIAFMGHDLRHKRIAKRASSDTRYTYPPSVKKPCHANSHV</sequence>
<organism evidence="2">
    <name type="scientific">marine metagenome</name>
    <dbReference type="NCBI Taxonomy" id="408172"/>
    <lineage>
        <taxon>unclassified sequences</taxon>
        <taxon>metagenomes</taxon>
        <taxon>ecological metagenomes</taxon>
    </lineage>
</organism>
<proteinExistence type="predicted"/>
<name>A0A382Q4A2_9ZZZZ</name>
<gene>
    <name evidence="2" type="ORF">METZ01_LOCUS331925</name>
</gene>
<dbReference type="EMBL" id="UINC01111105">
    <property type="protein sequence ID" value="SVC79071.1"/>
    <property type="molecule type" value="Genomic_DNA"/>
</dbReference>
<protein>
    <submittedName>
        <fullName evidence="2">Uncharacterized protein</fullName>
    </submittedName>
</protein>